<dbReference type="RefSeq" id="XP_047846361.1">
    <property type="nucleotide sequence ID" value="XM_047990354.1"/>
</dbReference>
<organism evidence="1 2">
    <name type="scientific">Purpureocillium takamizusanense</name>
    <dbReference type="NCBI Taxonomy" id="2060973"/>
    <lineage>
        <taxon>Eukaryota</taxon>
        <taxon>Fungi</taxon>
        <taxon>Dikarya</taxon>
        <taxon>Ascomycota</taxon>
        <taxon>Pezizomycotina</taxon>
        <taxon>Sordariomycetes</taxon>
        <taxon>Hypocreomycetidae</taxon>
        <taxon>Hypocreales</taxon>
        <taxon>Ophiocordycipitaceae</taxon>
        <taxon>Purpureocillium</taxon>
    </lineage>
</organism>
<keyword evidence="2" id="KW-1185">Reference proteome</keyword>
<dbReference type="OrthoDB" id="10381531at2759"/>
<evidence type="ECO:0000313" key="1">
    <source>
        <dbReference type="EMBL" id="UNI22880.1"/>
    </source>
</evidence>
<dbReference type="KEGG" id="ptkz:JDV02_008726"/>
<dbReference type="Proteomes" id="UP000829364">
    <property type="component" value="Chromosome 8"/>
</dbReference>
<reference evidence="1" key="1">
    <citation type="submission" date="2021-11" db="EMBL/GenBank/DDBJ databases">
        <title>Purpureocillium_takamizusanense_genome.</title>
        <authorList>
            <person name="Nguyen N.-H."/>
        </authorList>
    </citation>
    <scope>NUCLEOTIDE SEQUENCE</scope>
    <source>
        <strain evidence="1">PT3</strain>
    </source>
</reference>
<proteinExistence type="predicted"/>
<evidence type="ECO:0000313" key="2">
    <source>
        <dbReference type="Proteomes" id="UP000829364"/>
    </source>
</evidence>
<accession>A0A9Q8VDK8</accession>
<sequence>MPSSSMRPFDDQDLLRASYIDYLTTWLESRAWKPSMLSGKVGPDMEAQQAWEGRRRPVEMAMRLVYHVHAHMLQSGRAATHSLRGTLSRSIEMSAWREVLDQANPWLLTKRPQLREMRHSRAARAVDFLAEFDSFVAEEGLTERQVVVMDCPWVETWAEQILD</sequence>
<dbReference type="GeneID" id="72070672"/>
<dbReference type="AlphaFoldDB" id="A0A9Q8VDK8"/>
<gene>
    <name evidence="1" type="ORF">JDV02_008726</name>
</gene>
<dbReference type="EMBL" id="CP086361">
    <property type="protein sequence ID" value="UNI22880.1"/>
    <property type="molecule type" value="Genomic_DNA"/>
</dbReference>
<protein>
    <submittedName>
        <fullName evidence="1">Uncharacterized protein</fullName>
    </submittedName>
</protein>
<name>A0A9Q8VDK8_9HYPO</name>